<name>A0A316A578_9ACTN</name>
<accession>A0A316A578</accession>
<dbReference type="Pfam" id="PF04122">
    <property type="entry name" value="CW_binding_2"/>
    <property type="match status" value="1"/>
</dbReference>
<dbReference type="AlphaFoldDB" id="A0A316A578"/>
<dbReference type="Proteomes" id="UP000245469">
    <property type="component" value="Unassembled WGS sequence"/>
</dbReference>
<dbReference type="EMBL" id="QGDQ01000017">
    <property type="protein sequence ID" value="PWJ52845.1"/>
    <property type="molecule type" value="Genomic_DNA"/>
</dbReference>
<sequence>MSPIAFAKGYPIALTEKDSTSQFTKDELGAIGTDNKILVGGTAVVSDKVAADLSIKSDARVAGADRAVTANLVSDWAKKSEGFNPANAALVGGTNGNGADSLVASALLGKSLTTLHFAGWDATNVYLKDHSAQLTGKGFVFGGTAAVSGDQVNKAQSAAQAVGSMLSASTSDDAIKKVSSLTVSSKANQGAVTYTVSVADTSATVNIGLIDADSVTTVNNAPAFKGSSLIATTLGASIESVNGAVLSSAAASGNTVKTSASAKSGTVTFTVDSVAATKVVPVIWIDKAGGTAASLDFATAPTATSPQVPSETFTLASPTRWIPEDFAGGTVGSDETVVFVNKDAKYFTTANGTYHYDDNDAYAIQATSSVPRGMDYFVSRLTVGDTLKSGSVYAPTAAQQSKFVLDNINPGVLGTLAAASATNSSILVTVPSVASTGSPTVKIYLKEGSGSTITTDDTLAATSTADADSTTAGYQVKLTGLKAGTTYSVAATQTIDGEESTISASQNLSTLQNTVPVSPSVVVSDAQASGASGNGKLSSGDIIEFTFDQAVTVDSGWSMTVRNTTSGGVTNVTLDSSNATVKQLNSGKTLQVKLTDDFPVSGNFSLDSSGSQLVQVASASGIKNDTGAYGPLFSADREIVKGSGYTAVTLDSTKLTVNSSVNATALGFGVANTSGLGSAGSYYVNVFDATTGQLLATSGRLTNTSDAHTAAANDLTLASGVSSLAAARSVKVGIVMSPSAGVQGELVALSSAISVS</sequence>
<dbReference type="InterPro" id="IPR007253">
    <property type="entry name" value="Cell_wall-bd_2"/>
</dbReference>
<gene>
    <name evidence="1" type="ORF">BXY45_11797</name>
</gene>
<proteinExistence type="predicted"/>
<evidence type="ECO:0000313" key="2">
    <source>
        <dbReference type="Proteomes" id="UP000245469"/>
    </source>
</evidence>
<reference evidence="1 2" key="1">
    <citation type="submission" date="2018-03" db="EMBL/GenBank/DDBJ databases">
        <title>Genomic Encyclopedia of Archaeal and Bacterial Type Strains, Phase II (KMG-II): from individual species to whole genera.</title>
        <authorList>
            <person name="Goeker M."/>
        </authorList>
    </citation>
    <scope>NUCLEOTIDE SEQUENCE [LARGE SCALE GENOMIC DNA]</scope>
    <source>
        <strain evidence="1 2">DSM 44889</strain>
    </source>
</reference>
<evidence type="ECO:0000313" key="1">
    <source>
        <dbReference type="EMBL" id="PWJ52845.1"/>
    </source>
</evidence>
<organism evidence="1 2">
    <name type="scientific">Quadrisphaera granulorum</name>
    <dbReference type="NCBI Taxonomy" id="317664"/>
    <lineage>
        <taxon>Bacteria</taxon>
        <taxon>Bacillati</taxon>
        <taxon>Actinomycetota</taxon>
        <taxon>Actinomycetes</taxon>
        <taxon>Kineosporiales</taxon>
        <taxon>Kineosporiaceae</taxon>
        <taxon>Quadrisphaera</taxon>
    </lineage>
</organism>
<comment type="caution">
    <text evidence="1">The sequence shown here is derived from an EMBL/GenBank/DDBJ whole genome shotgun (WGS) entry which is preliminary data.</text>
</comment>
<protein>
    <submittedName>
        <fullName evidence="1">Putative cell wall binding repeat protein</fullName>
    </submittedName>
</protein>
<keyword evidence="2" id="KW-1185">Reference proteome</keyword>